<keyword evidence="5 11" id="KW-0732">Signal</keyword>
<keyword evidence="8" id="KW-0811">Translocation</keyword>
<evidence type="ECO:0000256" key="9">
    <source>
        <dbReference type="ARBA" id="ARBA00023180"/>
    </source>
</evidence>
<dbReference type="InterPro" id="IPR016024">
    <property type="entry name" value="ARM-type_fold"/>
</dbReference>
<evidence type="ECO:0000313" key="12">
    <source>
        <dbReference type="EMBL" id="KAL3400598.1"/>
    </source>
</evidence>
<comment type="caution">
    <text evidence="12">The sequence shown here is derived from an EMBL/GenBank/DDBJ whole genome shotgun (WGS) entry which is preliminary data.</text>
</comment>
<evidence type="ECO:0000256" key="10">
    <source>
        <dbReference type="SAM" id="MobiDB-lite"/>
    </source>
</evidence>
<dbReference type="GO" id="GO:0005788">
    <property type="term" value="C:endoplasmic reticulum lumen"/>
    <property type="evidence" value="ECO:0007669"/>
    <property type="project" value="UniProtKB-SubCell"/>
</dbReference>
<accession>A0ABD2X5E4</accession>
<dbReference type="Gene3D" id="1.25.10.10">
    <property type="entry name" value="Leucine-rich Repeat Variant"/>
    <property type="match status" value="1"/>
</dbReference>
<dbReference type="SUPFAM" id="SSF48371">
    <property type="entry name" value="ARM repeat"/>
    <property type="match status" value="1"/>
</dbReference>
<evidence type="ECO:0000256" key="11">
    <source>
        <dbReference type="SAM" id="SignalP"/>
    </source>
</evidence>
<dbReference type="PANTHER" id="PTHR19316:SF35">
    <property type="entry name" value="NUCLEOTIDE EXCHANGE FACTOR SIL1"/>
    <property type="match status" value="1"/>
</dbReference>
<gene>
    <name evidence="12" type="ORF">TKK_006435</name>
</gene>
<evidence type="ECO:0000256" key="8">
    <source>
        <dbReference type="ARBA" id="ARBA00023010"/>
    </source>
</evidence>
<dbReference type="PANTHER" id="PTHR19316">
    <property type="entry name" value="PROTEIN FOLDING REGULATOR"/>
    <property type="match status" value="1"/>
</dbReference>
<proteinExistence type="inferred from homology"/>
<name>A0ABD2X5E4_9HYME</name>
<feature type="compositionally biased region" description="Basic and acidic residues" evidence="10">
    <location>
        <begin position="66"/>
        <end position="75"/>
    </location>
</feature>
<keyword evidence="4" id="KW-0813">Transport</keyword>
<evidence type="ECO:0000256" key="2">
    <source>
        <dbReference type="ARBA" id="ARBA00010588"/>
    </source>
</evidence>
<evidence type="ECO:0000256" key="1">
    <source>
        <dbReference type="ARBA" id="ARBA00004319"/>
    </source>
</evidence>
<organism evidence="12 13">
    <name type="scientific">Trichogramma kaykai</name>
    <dbReference type="NCBI Taxonomy" id="54128"/>
    <lineage>
        <taxon>Eukaryota</taxon>
        <taxon>Metazoa</taxon>
        <taxon>Ecdysozoa</taxon>
        <taxon>Arthropoda</taxon>
        <taxon>Hexapoda</taxon>
        <taxon>Insecta</taxon>
        <taxon>Pterygota</taxon>
        <taxon>Neoptera</taxon>
        <taxon>Endopterygota</taxon>
        <taxon>Hymenoptera</taxon>
        <taxon>Apocrita</taxon>
        <taxon>Proctotrupomorpha</taxon>
        <taxon>Chalcidoidea</taxon>
        <taxon>Trichogrammatidae</taxon>
        <taxon>Trichogramma</taxon>
    </lineage>
</organism>
<feature type="region of interest" description="Disordered" evidence="10">
    <location>
        <begin position="66"/>
        <end position="93"/>
    </location>
</feature>
<reference evidence="12 13" key="1">
    <citation type="journal article" date="2024" name="bioRxiv">
        <title>A reference genome for Trichogramma kaykai: A tiny desert-dwelling parasitoid wasp with competing sex-ratio distorters.</title>
        <authorList>
            <person name="Culotta J."/>
            <person name="Lindsey A.R."/>
        </authorList>
    </citation>
    <scope>NUCLEOTIDE SEQUENCE [LARGE SCALE GENOMIC DNA]</scope>
    <source>
        <strain evidence="12 13">KSX58</strain>
    </source>
</reference>
<comment type="subcellular location">
    <subcellularLocation>
        <location evidence="1">Endoplasmic reticulum lumen</location>
    </subcellularLocation>
</comment>
<dbReference type="InterPro" id="IPR011989">
    <property type="entry name" value="ARM-like"/>
</dbReference>
<dbReference type="InterPro" id="IPR050693">
    <property type="entry name" value="Hsp70_NEF-Inhibitors"/>
</dbReference>
<evidence type="ECO:0000256" key="7">
    <source>
        <dbReference type="ARBA" id="ARBA00022927"/>
    </source>
</evidence>
<feature type="signal peptide" evidence="11">
    <location>
        <begin position="1"/>
        <end position="19"/>
    </location>
</feature>
<evidence type="ECO:0000313" key="13">
    <source>
        <dbReference type="Proteomes" id="UP001627154"/>
    </source>
</evidence>
<dbReference type="EMBL" id="JBJJXI010000051">
    <property type="protein sequence ID" value="KAL3400598.1"/>
    <property type="molecule type" value="Genomic_DNA"/>
</dbReference>
<dbReference type="AlphaFoldDB" id="A0ABD2X5E4"/>
<sequence length="460" mass="52848">MSRLINFVGLVLIFGVVIATNESKINSSSFVATKEWQVVEKGKPIPQGLHIRHNFQTGITEAKLLDKNEEKDSKVSSDSLPTSSLTLHPQKSIKNDDSITTKKKLYRKHMISKDDLRKLIEKFKLHEDEGNYVPLSEKMKRKQEAEEEASKLYSNLMEGKAVITITISETFEILFERFEPYGKLMSSGNLDPNNIDDVVKILSIIENYVHQIDHAQIFFDMNGISKIVLPSLNATYDSIQHEALRLLGAAVQNNPKVQLKALENDLVQKLLHMLVVSNDNWTKEVRIMFTLEALLRNCPAAQKTLISNGGLQMFGKILMGSDFVLQRRILNLINDLAIERINLKKIEDQKERISLIKDYETTNFEKEIVNQKYCQNLVSLMMKVPEMYDDDNREDLCELVYHSMIVLNYACKNEYVQRKQELLHIVSAVYNMFSLPEGYKGPELLIEVLKMLVTLKHDEL</sequence>
<keyword evidence="9" id="KW-0325">Glycoprotein</keyword>
<keyword evidence="13" id="KW-1185">Reference proteome</keyword>
<evidence type="ECO:0000256" key="6">
    <source>
        <dbReference type="ARBA" id="ARBA00022824"/>
    </source>
</evidence>
<keyword evidence="7" id="KW-0653">Protein transport</keyword>
<evidence type="ECO:0000256" key="4">
    <source>
        <dbReference type="ARBA" id="ARBA00022448"/>
    </source>
</evidence>
<comment type="similarity">
    <text evidence="2">Belongs to the SIL1 family.</text>
</comment>
<dbReference type="Proteomes" id="UP001627154">
    <property type="component" value="Unassembled WGS sequence"/>
</dbReference>
<protein>
    <recommendedName>
        <fullName evidence="3">Nucleotide exchange factor SIL1</fullName>
    </recommendedName>
</protein>
<feature type="compositionally biased region" description="Low complexity" evidence="10">
    <location>
        <begin position="76"/>
        <end position="87"/>
    </location>
</feature>
<keyword evidence="6" id="KW-0256">Endoplasmic reticulum</keyword>
<feature type="chain" id="PRO_5044751559" description="Nucleotide exchange factor SIL1" evidence="11">
    <location>
        <begin position="20"/>
        <end position="460"/>
    </location>
</feature>
<evidence type="ECO:0000256" key="3">
    <source>
        <dbReference type="ARBA" id="ARBA00015352"/>
    </source>
</evidence>
<dbReference type="GO" id="GO:0015031">
    <property type="term" value="P:protein transport"/>
    <property type="evidence" value="ECO:0007669"/>
    <property type="project" value="UniProtKB-KW"/>
</dbReference>
<evidence type="ECO:0000256" key="5">
    <source>
        <dbReference type="ARBA" id="ARBA00022729"/>
    </source>
</evidence>